<evidence type="ECO:0000313" key="1">
    <source>
        <dbReference type="EMBL" id="KAG8175027.1"/>
    </source>
</evidence>
<reference evidence="1 2" key="1">
    <citation type="journal article" date="2022" name="Nat. Ecol. Evol.">
        <title>A masculinizing supergene underlies an exaggerated male reproductive morph in a spider.</title>
        <authorList>
            <person name="Hendrickx F."/>
            <person name="De Corte Z."/>
            <person name="Sonet G."/>
            <person name="Van Belleghem S.M."/>
            <person name="Kostlbacher S."/>
            <person name="Vangestel C."/>
        </authorList>
    </citation>
    <scope>NUCLEOTIDE SEQUENCE [LARGE SCALE GENOMIC DNA]</scope>
    <source>
        <strain evidence="1">W744_W776</strain>
    </source>
</reference>
<dbReference type="AlphaFoldDB" id="A0AAV6TSX5"/>
<organism evidence="1 2">
    <name type="scientific">Oedothorax gibbosus</name>
    <dbReference type="NCBI Taxonomy" id="931172"/>
    <lineage>
        <taxon>Eukaryota</taxon>
        <taxon>Metazoa</taxon>
        <taxon>Ecdysozoa</taxon>
        <taxon>Arthropoda</taxon>
        <taxon>Chelicerata</taxon>
        <taxon>Arachnida</taxon>
        <taxon>Araneae</taxon>
        <taxon>Araneomorphae</taxon>
        <taxon>Entelegynae</taxon>
        <taxon>Araneoidea</taxon>
        <taxon>Linyphiidae</taxon>
        <taxon>Erigoninae</taxon>
        <taxon>Oedothorax</taxon>
    </lineage>
</organism>
<comment type="caution">
    <text evidence="1">The sequence shown here is derived from an EMBL/GenBank/DDBJ whole genome shotgun (WGS) entry which is preliminary data.</text>
</comment>
<protein>
    <submittedName>
        <fullName evidence="1">Uncharacterized protein</fullName>
    </submittedName>
</protein>
<dbReference type="EMBL" id="JAFNEN010001092">
    <property type="protein sequence ID" value="KAG8175027.1"/>
    <property type="molecule type" value="Genomic_DNA"/>
</dbReference>
<keyword evidence="2" id="KW-1185">Reference proteome</keyword>
<evidence type="ECO:0000313" key="2">
    <source>
        <dbReference type="Proteomes" id="UP000827092"/>
    </source>
</evidence>
<sequence>MLKTFPDQNFKEETLEELAYNSSIAIEAGDNTTIITGPFFIEIDGIMECCFTSNNGFGSNGLRKTKKKKGSVLKDSISLQFVHQSLLAEFFFKPEANPYGTLYVHSPLRSFRKGDKSLIVKGWKGYDVAIRLGMKRLLEHPYESDCRDYELSWKKNNNTGPVSREC</sequence>
<dbReference type="Proteomes" id="UP000827092">
    <property type="component" value="Unassembled WGS sequence"/>
</dbReference>
<proteinExistence type="predicted"/>
<name>A0AAV6TSX5_9ARAC</name>
<accession>A0AAV6TSX5</accession>
<gene>
    <name evidence="1" type="ORF">JTE90_009163</name>
</gene>